<dbReference type="Pfam" id="PF13532">
    <property type="entry name" value="2OG-FeII_Oxy_2"/>
    <property type="match status" value="1"/>
</dbReference>
<dbReference type="GO" id="GO:0006307">
    <property type="term" value="P:DNA alkylation repair"/>
    <property type="evidence" value="ECO:0007669"/>
    <property type="project" value="InterPro"/>
</dbReference>
<dbReference type="Proteomes" id="UP001212841">
    <property type="component" value="Unassembled WGS sequence"/>
</dbReference>
<protein>
    <recommendedName>
        <fullName evidence="1">Fe2OG dioxygenase domain-containing protein</fullName>
    </recommendedName>
</protein>
<name>A0AAD5SHN5_9FUNG</name>
<dbReference type="InterPro" id="IPR032854">
    <property type="entry name" value="ALKBH3"/>
</dbReference>
<dbReference type="SUPFAM" id="SSF51197">
    <property type="entry name" value="Clavaminate synthase-like"/>
    <property type="match status" value="1"/>
</dbReference>
<gene>
    <name evidence="2" type="ORF">HK097_008983</name>
</gene>
<keyword evidence="3" id="KW-1185">Reference proteome</keyword>
<reference evidence="2" key="1">
    <citation type="submission" date="2020-05" db="EMBL/GenBank/DDBJ databases">
        <title>Phylogenomic resolution of chytrid fungi.</title>
        <authorList>
            <person name="Stajich J.E."/>
            <person name="Amses K."/>
            <person name="Simmons R."/>
            <person name="Seto K."/>
            <person name="Myers J."/>
            <person name="Bonds A."/>
            <person name="Quandt C.A."/>
            <person name="Barry K."/>
            <person name="Liu P."/>
            <person name="Grigoriev I."/>
            <person name="Longcore J.E."/>
            <person name="James T.Y."/>
        </authorList>
    </citation>
    <scope>NUCLEOTIDE SEQUENCE</scope>
    <source>
        <strain evidence="2">JEL0318</strain>
    </source>
</reference>
<dbReference type="Gene3D" id="2.60.120.590">
    <property type="entry name" value="Alpha-ketoglutarate-dependent dioxygenase AlkB-like"/>
    <property type="match status" value="1"/>
</dbReference>
<evidence type="ECO:0000259" key="1">
    <source>
        <dbReference type="PROSITE" id="PS51471"/>
    </source>
</evidence>
<comment type="caution">
    <text evidence="2">The sequence shown here is derived from an EMBL/GenBank/DDBJ whole genome shotgun (WGS) entry which is preliminary data.</text>
</comment>
<feature type="domain" description="Fe2OG dioxygenase" evidence="1">
    <location>
        <begin position="100"/>
        <end position="200"/>
    </location>
</feature>
<dbReference type="PANTHER" id="PTHR31212">
    <property type="entry name" value="ALPHA-KETOGLUTARATE-DEPENDENT DIOXYGENASE ALKB HOMOLOG 3"/>
    <property type="match status" value="1"/>
</dbReference>
<dbReference type="GO" id="GO:0051213">
    <property type="term" value="F:dioxygenase activity"/>
    <property type="evidence" value="ECO:0007669"/>
    <property type="project" value="InterPro"/>
</dbReference>
<dbReference type="AlphaFoldDB" id="A0AAD5SHN5"/>
<dbReference type="InterPro" id="IPR005123">
    <property type="entry name" value="Oxoglu/Fe-dep_dioxygenase_dom"/>
</dbReference>
<proteinExistence type="predicted"/>
<sequence length="210" mass="24049">MSHAHIHFSDSKYTTNFLEPAVANKAYKNLQQEIQYVPRQNLTFTIYGKTFPLPRDKAFYGDVDADGSYPLYRYGGKDYPPVQQWTPTLQKLRDLIHEKTGHFCNHVVVNKYVNGNDHIGLHKDKTRDFVNDAAVCTLSFGGTRILRLKHDQTGVNKDFDLEHNSLFILGSETNANYKHSIVKTSQDCDIRVSLTFRNIATRADRQGKVL</sequence>
<dbReference type="InterPro" id="IPR027450">
    <property type="entry name" value="AlkB-like"/>
</dbReference>
<dbReference type="PANTHER" id="PTHR31212:SF4">
    <property type="entry name" value="ALPHA-KETOGLUTARATE-DEPENDENT DIOXYGENASE ALKB HOMOLOG 3"/>
    <property type="match status" value="1"/>
</dbReference>
<dbReference type="EMBL" id="JADGJD010000562">
    <property type="protein sequence ID" value="KAJ3050033.1"/>
    <property type="molecule type" value="Genomic_DNA"/>
</dbReference>
<dbReference type="InterPro" id="IPR037151">
    <property type="entry name" value="AlkB-like_sf"/>
</dbReference>
<dbReference type="PROSITE" id="PS51471">
    <property type="entry name" value="FE2OG_OXY"/>
    <property type="match status" value="1"/>
</dbReference>
<evidence type="ECO:0000313" key="3">
    <source>
        <dbReference type="Proteomes" id="UP001212841"/>
    </source>
</evidence>
<evidence type="ECO:0000313" key="2">
    <source>
        <dbReference type="EMBL" id="KAJ3050033.1"/>
    </source>
</evidence>
<accession>A0AAD5SHN5</accession>
<organism evidence="2 3">
    <name type="scientific">Rhizophlyctis rosea</name>
    <dbReference type="NCBI Taxonomy" id="64517"/>
    <lineage>
        <taxon>Eukaryota</taxon>
        <taxon>Fungi</taxon>
        <taxon>Fungi incertae sedis</taxon>
        <taxon>Chytridiomycota</taxon>
        <taxon>Chytridiomycota incertae sedis</taxon>
        <taxon>Chytridiomycetes</taxon>
        <taxon>Rhizophlyctidales</taxon>
        <taxon>Rhizophlyctidaceae</taxon>
        <taxon>Rhizophlyctis</taxon>
    </lineage>
</organism>